<keyword evidence="10" id="KW-1185">Reference proteome</keyword>
<keyword evidence="4 8" id="KW-0472">Membrane</keyword>
<feature type="transmembrane region" description="Helical" evidence="8">
    <location>
        <begin position="57"/>
        <end position="77"/>
    </location>
</feature>
<dbReference type="Pfam" id="PF04193">
    <property type="entry name" value="PQ-loop"/>
    <property type="match status" value="2"/>
</dbReference>
<dbReference type="STRING" id="441959.B8LU12"/>
<feature type="region of interest" description="Disordered" evidence="7">
    <location>
        <begin position="115"/>
        <end position="170"/>
    </location>
</feature>
<feature type="transmembrane region" description="Helical" evidence="8">
    <location>
        <begin position="23"/>
        <end position="45"/>
    </location>
</feature>
<evidence type="ECO:0000256" key="8">
    <source>
        <dbReference type="SAM" id="Phobius"/>
    </source>
</evidence>
<sequence length="324" mass="35538">MSNFISSLAEDLSQNVPLTFREAASGVLGSVSLTCWIFLLVPQLIENYRFGSAEGLSMAFLFVWFVGDVTNLIGGLWAQLVPVVLAIAVYFCIADGVLISQCLYYNMRNARREQRRNSVESTLDSPTPTTPLLGRRFSDELSIPGSGRRRRSSASQRDLQQRRASHPDSTLAKIVEESESGAKAWLKNVLSVVAIAVIGAGGWAIAWQMGVWKPTPANHDGEGAPIAPGAQILGYFSAICYLGARLPQIYKNYSEKSCEGLSLLFFVLSLMGNLTYGAGILAHSTEKEYVLKNLPWLIGSLGTMVEDITIFIQFRIYARPTLDS</sequence>
<dbReference type="SMART" id="SM00679">
    <property type="entry name" value="CTNS"/>
    <property type="match status" value="2"/>
</dbReference>
<dbReference type="eggNOG" id="KOG2913">
    <property type="taxonomic scope" value="Eukaryota"/>
</dbReference>
<keyword evidence="2 8" id="KW-0812">Transmembrane</keyword>
<comment type="catalytic activity">
    <reaction evidence="6">
        <text>L-histidine(out) + L-arginine(in) = L-histidine(in) + L-arginine(out)</text>
        <dbReference type="Rhea" id="RHEA:71063"/>
        <dbReference type="ChEBI" id="CHEBI:32682"/>
        <dbReference type="ChEBI" id="CHEBI:57595"/>
    </reaction>
</comment>
<dbReference type="GeneID" id="8105390"/>
<dbReference type="Gene3D" id="1.20.1280.290">
    <property type="match status" value="2"/>
</dbReference>
<dbReference type="InParanoid" id="B8LU12"/>
<dbReference type="Proteomes" id="UP000001745">
    <property type="component" value="Unassembled WGS sequence"/>
</dbReference>
<evidence type="ECO:0000256" key="1">
    <source>
        <dbReference type="ARBA" id="ARBA00004141"/>
    </source>
</evidence>
<dbReference type="FunFam" id="1.20.1280.290:FF:000012">
    <property type="entry name" value="Vacuolar membrane PQ loop repeat protein"/>
    <property type="match status" value="1"/>
</dbReference>
<feature type="transmembrane region" description="Helical" evidence="8">
    <location>
        <begin position="226"/>
        <end position="243"/>
    </location>
</feature>
<dbReference type="EMBL" id="EQ962652">
    <property type="protein sequence ID" value="EED23842.1"/>
    <property type="molecule type" value="Genomic_DNA"/>
</dbReference>
<proteinExistence type="inferred from homology"/>
<evidence type="ECO:0000256" key="6">
    <source>
        <dbReference type="ARBA" id="ARBA00050768"/>
    </source>
</evidence>
<evidence type="ECO:0000256" key="4">
    <source>
        <dbReference type="ARBA" id="ARBA00023136"/>
    </source>
</evidence>
<feature type="transmembrane region" description="Helical" evidence="8">
    <location>
        <begin position="294"/>
        <end position="318"/>
    </location>
</feature>
<dbReference type="OMA" id="ISQCVYY"/>
<dbReference type="GO" id="GO:0034486">
    <property type="term" value="P:vacuolar transmembrane transport"/>
    <property type="evidence" value="ECO:0007669"/>
    <property type="project" value="UniProtKB-ARBA"/>
</dbReference>
<dbReference type="GO" id="GO:0098852">
    <property type="term" value="C:lytic vacuole membrane"/>
    <property type="evidence" value="ECO:0007669"/>
    <property type="project" value="UniProtKB-ARBA"/>
</dbReference>
<gene>
    <name evidence="9" type="ORF">TSTA_072350</name>
</gene>
<dbReference type="VEuPathDB" id="FungiDB:TSTA_072350"/>
<dbReference type="PhylomeDB" id="B8LU12"/>
<comment type="subcellular location">
    <subcellularLocation>
        <location evidence="1">Membrane</location>
        <topology evidence="1">Multi-pass membrane protein</topology>
    </subcellularLocation>
</comment>
<feature type="compositionally biased region" description="Low complexity" evidence="7">
    <location>
        <begin position="121"/>
        <end position="133"/>
    </location>
</feature>
<dbReference type="HOGENOM" id="CLU_019699_0_0_1"/>
<feature type="transmembrane region" description="Helical" evidence="8">
    <location>
        <begin position="189"/>
        <end position="206"/>
    </location>
</feature>
<dbReference type="PANTHER" id="PTHR16201">
    <property type="entry name" value="SEVEN TRANSMEMBRANE PROTEIN 1-RELATED"/>
    <property type="match status" value="1"/>
</dbReference>
<dbReference type="PANTHER" id="PTHR16201:SF44">
    <property type="entry name" value="SEVEN TRANSMEMBRANE PROTEIN 1"/>
    <property type="match status" value="1"/>
</dbReference>
<dbReference type="GO" id="GO:0015174">
    <property type="term" value="F:basic amino acid transmembrane transporter activity"/>
    <property type="evidence" value="ECO:0007669"/>
    <property type="project" value="UniProtKB-ARBA"/>
</dbReference>
<dbReference type="RefSeq" id="XP_002341229.1">
    <property type="nucleotide sequence ID" value="XM_002341188.1"/>
</dbReference>
<feature type="transmembrane region" description="Helical" evidence="8">
    <location>
        <begin position="263"/>
        <end position="282"/>
    </location>
</feature>
<name>B8LU12_TALSN</name>
<dbReference type="InterPro" id="IPR006603">
    <property type="entry name" value="PQ-loop_rpt"/>
</dbReference>
<evidence type="ECO:0000256" key="2">
    <source>
        <dbReference type="ARBA" id="ARBA00022692"/>
    </source>
</evidence>
<reference evidence="10" key="1">
    <citation type="journal article" date="2015" name="Genome Announc.">
        <title>Genome sequence of the AIDS-associated pathogen Penicillium marneffei (ATCC18224) and its near taxonomic relative Talaromyces stipitatus (ATCC10500).</title>
        <authorList>
            <person name="Nierman W.C."/>
            <person name="Fedorova-Abrams N.D."/>
            <person name="Andrianopoulos A."/>
        </authorList>
    </citation>
    <scope>NUCLEOTIDE SEQUENCE [LARGE SCALE GENOMIC DNA]</scope>
    <source>
        <strain evidence="10">ATCC 10500 / CBS 375.48 / QM 6759 / NRRL 1006</strain>
    </source>
</reference>
<accession>B8LU12</accession>
<dbReference type="AlphaFoldDB" id="B8LU12"/>
<organism evidence="9 10">
    <name type="scientific">Talaromyces stipitatus (strain ATCC 10500 / CBS 375.48 / QM 6759 / NRRL 1006)</name>
    <name type="common">Penicillium stipitatum</name>
    <dbReference type="NCBI Taxonomy" id="441959"/>
    <lineage>
        <taxon>Eukaryota</taxon>
        <taxon>Fungi</taxon>
        <taxon>Dikarya</taxon>
        <taxon>Ascomycota</taxon>
        <taxon>Pezizomycotina</taxon>
        <taxon>Eurotiomycetes</taxon>
        <taxon>Eurotiomycetidae</taxon>
        <taxon>Eurotiales</taxon>
        <taxon>Trichocomaceae</taxon>
        <taxon>Talaromyces</taxon>
        <taxon>Talaromyces sect. Talaromyces</taxon>
    </lineage>
</organism>
<dbReference type="InterPro" id="IPR051415">
    <property type="entry name" value="LAAT-1"/>
</dbReference>
<protein>
    <submittedName>
        <fullName evidence="9">Vacuolar membrane PQ loop repeat protein</fullName>
    </submittedName>
</protein>
<evidence type="ECO:0000313" key="9">
    <source>
        <dbReference type="EMBL" id="EED23842.1"/>
    </source>
</evidence>
<evidence type="ECO:0000256" key="5">
    <source>
        <dbReference type="ARBA" id="ARBA00038039"/>
    </source>
</evidence>
<evidence type="ECO:0000256" key="7">
    <source>
        <dbReference type="SAM" id="MobiDB-lite"/>
    </source>
</evidence>
<evidence type="ECO:0000256" key="3">
    <source>
        <dbReference type="ARBA" id="ARBA00022989"/>
    </source>
</evidence>
<comment type="similarity">
    <text evidence="5">Belongs to the laat-1 family.</text>
</comment>
<keyword evidence="3 8" id="KW-1133">Transmembrane helix</keyword>
<feature type="transmembrane region" description="Helical" evidence="8">
    <location>
        <begin position="83"/>
        <end position="106"/>
    </location>
</feature>
<dbReference type="OrthoDB" id="8048523at2759"/>
<evidence type="ECO:0000313" key="10">
    <source>
        <dbReference type="Proteomes" id="UP000001745"/>
    </source>
</evidence>
<dbReference type="FunFam" id="1.20.1280.290:FF:000009">
    <property type="entry name" value="PQ loop repeat family protein"/>
    <property type="match status" value="1"/>
</dbReference>